<evidence type="ECO:0000313" key="1">
    <source>
        <dbReference type="Proteomes" id="UP000887540"/>
    </source>
</evidence>
<accession>A0A914ENC8</accession>
<dbReference type="Proteomes" id="UP000887540">
    <property type="component" value="Unplaced"/>
</dbReference>
<reference evidence="2" key="1">
    <citation type="submission" date="2022-11" db="UniProtKB">
        <authorList>
            <consortium name="WormBaseParasite"/>
        </authorList>
    </citation>
    <scope>IDENTIFICATION</scope>
</reference>
<keyword evidence="1" id="KW-1185">Reference proteome</keyword>
<proteinExistence type="predicted"/>
<evidence type="ECO:0000313" key="2">
    <source>
        <dbReference type="WBParaSite" id="ACRNAN_scaffold9479.g31283.t1"/>
    </source>
</evidence>
<organism evidence="1 2">
    <name type="scientific">Acrobeloides nanus</name>
    <dbReference type="NCBI Taxonomy" id="290746"/>
    <lineage>
        <taxon>Eukaryota</taxon>
        <taxon>Metazoa</taxon>
        <taxon>Ecdysozoa</taxon>
        <taxon>Nematoda</taxon>
        <taxon>Chromadorea</taxon>
        <taxon>Rhabditida</taxon>
        <taxon>Tylenchina</taxon>
        <taxon>Cephalobomorpha</taxon>
        <taxon>Cephaloboidea</taxon>
        <taxon>Cephalobidae</taxon>
        <taxon>Acrobeloides</taxon>
    </lineage>
</organism>
<name>A0A914ENC8_9BILA</name>
<sequence length="82" mass="9409">MRFKKFKPMPPQEQDLENVHNSTKPITDIKSLCSSAVVVPSGQDLMKRKNSKSIEEEEKAVIEIRDRRIEKRIAYMSFSGGV</sequence>
<protein>
    <submittedName>
        <fullName evidence="2">Uncharacterized protein</fullName>
    </submittedName>
</protein>
<dbReference type="AlphaFoldDB" id="A0A914ENC8"/>
<dbReference type="WBParaSite" id="ACRNAN_scaffold9479.g31283.t1">
    <property type="protein sequence ID" value="ACRNAN_scaffold9479.g31283.t1"/>
    <property type="gene ID" value="ACRNAN_scaffold9479.g31283"/>
</dbReference>